<dbReference type="GO" id="GO:0003677">
    <property type="term" value="F:DNA binding"/>
    <property type="evidence" value="ECO:0007669"/>
    <property type="project" value="UniProtKB-KW"/>
</dbReference>
<feature type="region of interest" description="Disordered" evidence="12">
    <location>
        <begin position="620"/>
        <end position="656"/>
    </location>
</feature>
<reference evidence="15" key="1">
    <citation type="submission" date="2020-08" db="EMBL/GenBank/DDBJ databases">
        <title>Genome public.</title>
        <authorList>
            <person name="Liu C."/>
            <person name="Sun Q."/>
        </authorList>
    </citation>
    <scope>NUCLEOTIDE SEQUENCE</scope>
    <source>
        <strain evidence="15">NSJ-54</strain>
    </source>
</reference>
<accession>A0A926IB49</accession>
<comment type="caution">
    <text evidence="15">The sequence shown here is derived from an EMBL/GenBank/DDBJ whole genome shotgun (WGS) entry which is preliminary data.</text>
</comment>
<evidence type="ECO:0000256" key="4">
    <source>
        <dbReference type="ARBA" id="ARBA00022806"/>
    </source>
</evidence>
<dbReference type="InterPro" id="IPR014016">
    <property type="entry name" value="UvrD-like_ATP-bd"/>
</dbReference>
<keyword evidence="4 11" id="KW-0347">Helicase</keyword>
<dbReference type="Gene3D" id="3.40.50.300">
    <property type="entry name" value="P-loop containing nucleotide triphosphate hydrolases"/>
    <property type="match status" value="2"/>
</dbReference>
<dbReference type="Gene3D" id="1.10.10.160">
    <property type="match status" value="1"/>
</dbReference>
<dbReference type="GO" id="GO:0005524">
    <property type="term" value="F:ATP binding"/>
    <property type="evidence" value="ECO:0007669"/>
    <property type="project" value="UniProtKB-UniRule"/>
</dbReference>
<dbReference type="Pfam" id="PF00580">
    <property type="entry name" value="UvrD-helicase"/>
    <property type="match status" value="1"/>
</dbReference>
<evidence type="ECO:0000313" key="15">
    <source>
        <dbReference type="EMBL" id="MBC8569913.1"/>
    </source>
</evidence>
<protein>
    <recommendedName>
        <fullName evidence="9">DNA 3'-5' helicase</fullName>
        <ecNumber evidence="9">5.6.2.4</ecNumber>
    </recommendedName>
</protein>
<evidence type="ECO:0000256" key="10">
    <source>
        <dbReference type="ARBA" id="ARBA00048988"/>
    </source>
</evidence>
<keyword evidence="5 11" id="KW-0067">ATP-binding</keyword>
<evidence type="ECO:0000256" key="1">
    <source>
        <dbReference type="ARBA" id="ARBA00009922"/>
    </source>
</evidence>
<feature type="domain" description="UvrD-like helicase ATP-binding" evidence="13">
    <location>
        <begin position="16"/>
        <end position="295"/>
    </location>
</feature>
<comment type="similarity">
    <text evidence="1">Belongs to the helicase family. UvrD subfamily.</text>
</comment>
<dbReference type="SUPFAM" id="SSF52540">
    <property type="entry name" value="P-loop containing nucleoside triphosphate hydrolases"/>
    <property type="match status" value="1"/>
</dbReference>
<comment type="catalytic activity">
    <reaction evidence="8">
        <text>Couples ATP hydrolysis with the unwinding of duplex DNA by translocating in the 3'-5' direction.</text>
        <dbReference type="EC" id="5.6.2.4"/>
    </reaction>
</comment>
<evidence type="ECO:0000256" key="9">
    <source>
        <dbReference type="ARBA" id="ARBA00034808"/>
    </source>
</evidence>
<dbReference type="GO" id="GO:0043138">
    <property type="term" value="F:3'-5' DNA helicase activity"/>
    <property type="evidence" value="ECO:0007669"/>
    <property type="project" value="UniProtKB-EC"/>
</dbReference>
<dbReference type="CDD" id="cd18807">
    <property type="entry name" value="SF1_C_UvrD"/>
    <property type="match status" value="1"/>
</dbReference>
<dbReference type="GO" id="GO:0016787">
    <property type="term" value="F:hydrolase activity"/>
    <property type="evidence" value="ECO:0007669"/>
    <property type="project" value="UniProtKB-UniRule"/>
</dbReference>
<evidence type="ECO:0000256" key="7">
    <source>
        <dbReference type="ARBA" id="ARBA00023235"/>
    </source>
</evidence>
<feature type="binding site" evidence="11">
    <location>
        <begin position="37"/>
        <end position="44"/>
    </location>
    <ligand>
        <name>ATP</name>
        <dbReference type="ChEBI" id="CHEBI:30616"/>
    </ligand>
</feature>
<feature type="domain" description="UvrD-like helicase C-terminal" evidence="14">
    <location>
        <begin position="296"/>
        <end position="554"/>
    </location>
</feature>
<dbReference type="InterPro" id="IPR027417">
    <property type="entry name" value="P-loop_NTPase"/>
</dbReference>
<dbReference type="InterPro" id="IPR014017">
    <property type="entry name" value="DNA_helicase_UvrD-like_C"/>
</dbReference>
<keyword evidence="2 11" id="KW-0547">Nucleotide-binding</keyword>
<dbReference type="Pfam" id="PF13361">
    <property type="entry name" value="UvrD_C"/>
    <property type="match status" value="1"/>
</dbReference>
<keyword evidence="16" id="KW-1185">Reference proteome</keyword>
<evidence type="ECO:0000256" key="8">
    <source>
        <dbReference type="ARBA" id="ARBA00034617"/>
    </source>
</evidence>
<keyword evidence="6" id="KW-0238">DNA-binding</keyword>
<evidence type="ECO:0000256" key="5">
    <source>
        <dbReference type="ARBA" id="ARBA00022840"/>
    </source>
</evidence>
<evidence type="ECO:0000259" key="13">
    <source>
        <dbReference type="PROSITE" id="PS51198"/>
    </source>
</evidence>
<evidence type="ECO:0000313" key="16">
    <source>
        <dbReference type="Proteomes" id="UP000660861"/>
    </source>
</evidence>
<comment type="catalytic activity">
    <reaction evidence="10">
        <text>ATP + H2O = ADP + phosphate + H(+)</text>
        <dbReference type="Rhea" id="RHEA:13065"/>
        <dbReference type="ChEBI" id="CHEBI:15377"/>
        <dbReference type="ChEBI" id="CHEBI:15378"/>
        <dbReference type="ChEBI" id="CHEBI:30616"/>
        <dbReference type="ChEBI" id="CHEBI:43474"/>
        <dbReference type="ChEBI" id="CHEBI:456216"/>
        <dbReference type="EC" id="5.6.2.4"/>
    </reaction>
</comment>
<dbReference type="PROSITE" id="PS51198">
    <property type="entry name" value="UVRD_HELICASE_ATP_BIND"/>
    <property type="match status" value="1"/>
</dbReference>
<dbReference type="Proteomes" id="UP000660861">
    <property type="component" value="Unassembled WGS sequence"/>
</dbReference>
<dbReference type="InterPro" id="IPR000212">
    <property type="entry name" value="DNA_helicase_UvrD/REP"/>
</dbReference>
<keyword evidence="3 11" id="KW-0378">Hydrolase</keyword>
<evidence type="ECO:0000256" key="2">
    <source>
        <dbReference type="ARBA" id="ARBA00022741"/>
    </source>
</evidence>
<evidence type="ECO:0000256" key="12">
    <source>
        <dbReference type="SAM" id="MobiDB-lite"/>
    </source>
</evidence>
<dbReference type="InterPro" id="IPR013986">
    <property type="entry name" value="DExx_box_DNA_helicase_dom_sf"/>
</dbReference>
<dbReference type="AlphaFoldDB" id="A0A926IB49"/>
<evidence type="ECO:0000259" key="14">
    <source>
        <dbReference type="PROSITE" id="PS51217"/>
    </source>
</evidence>
<organism evidence="15 16">
    <name type="scientific">Zongyangia hominis</name>
    <dbReference type="NCBI Taxonomy" id="2763677"/>
    <lineage>
        <taxon>Bacteria</taxon>
        <taxon>Bacillati</taxon>
        <taxon>Bacillota</taxon>
        <taxon>Clostridia</taxon>
        <taxon>Eubacteriales</taxon>
        <taxon>Oscillospiraceae</taxon>
        <taxon>Zongyangia</taxon>
    </lineage>
</organism>
<dbReference type="CDD" id="cd17932">
    <property type="entry name" value="DEXQc_UvrD"/>
    <property type="match status" value="1"/>
</dbReference>
<dbReference type="EC" id="5.6.2.4" evidence="9"/>
<dbReference type="EMBL" id="JACRTC010000002">
    <property type="protein sequence ID" value="MBC8569913.1"/>
    <property type="molecule type" value="Genomic_DNA"/>
</dbReference>
<evidence type="ECO:0000256" key="11">
    <source>
        <dbReference type="PROSITE-ProRule" id="PRU00560"/>
    </source>
</evidence>
<dbReference type="PANTHER" id="PTHR11070">
    <property type="entry name" value="UVRD / RECB / PCRA DNA HELICASE FAMILY MEMBER"/>
    <property type="match status" value="1"/>
</dbReference>
<dbReference type="PANTHER" id="PTHR11070:SF2">
    <property type="entry name" value="ATP-DEPENDENT DNA HELICASE SRS2"/>
    <property type="match status" value="1"/>
</dbReference>
<sequence length="701" mass="79731">MEEQALFAHLKERFGIVFSAQQYEAVVSGGKPILLLAVPGAGKTTVLVTHTAHLIACRGVDPTQILTLTFNREAARDMEARFTRLFGERMPAPRFQTIHSFCYQVVMNKSRRDGVRPPKLVETVLGGKVNRLFSELFRKYNNLSPSQEEIEEAKQAIGYAKNMMLEPEKIKELDVCDHFMEIFNGYESYKRETGLIDFDDMLTLAYEYLCCDPKLLASVQDCYRYVQVDEAQDTSKIQHAIISVLAMKSRQLFMVGDEDQSIYGFRGAFPEALLRFQKDYPDGRILKMERNFRSTDAIIRDASTLISHNKDRYDKQMHGVRGEGRAVEHHLVTSVGEQYRFVLQEMRALPPGRTLAVLYRNNDSAIPLIDLMEREGVGFRLWSGAINPMDNAVTADVMAFLSLSADPSDLAAFARVFFKTSCFISKEVYAFVKGNHRPGVSVFSLMQDAPYKGRWDDLRQLSERIERLKLLRPADMIDSVLWDIGYERYLSRTTRSGSRYEAMLYKMDMLRELAKGYRDVYAFAGCIESFGALCKEKNKVQSPVTLSTVHASKGLEYDEVLLIDLLEGRFPSDVAIQSHVEGERGAIEEETRLFYVAMTRAKDRLVLVVSDEISRKNSKVSRFVQMTKTPPERPLPKTAPRPQSTQPPPQLAGGERVRHPLFGEGVVQAVTRERITVSFDGRVRELDADMCVKMRLLTLIT</sequence>
<dbReference type="Gene3D" id="1.10.486.10">
    <property type="entry name" value="PCRA, domain 4"/>
    <property type="match status" value="1"/>
</dbReference>
<evidence type="ECO:0000256" key="6">
    <source>
        <dbReference type="ARBA" id="ARBA00023125"/>
    </source>
</evidence>
<dbReference type="RefSeq" id="WP_262397023.1">
    <property type="nucleotide sequence ID" value="NZ_JACRTC010000002.1"/>
</dbReference>
<dbReference type="PROSITE" id="PS51217">
    <property type="entry name" value="UVRD_HELICASE_CTER"/>
    <property type="match status" value="1"/>
</dbReference>
<keyword evidence="7" id="KW-0413">Isomerase</keyword>
<proteinExistence type="inferred from homology"/>
<gene>
    <name evidence="15" type="ORF">H8709_03615</name>
</gene>
<name>A0A926IB49_9FIRM</name>
<evidence type="ECO:0000256" key="3">
    <source>
        <dbReference type="ARBA" id="ARBA00022801"/>
    </source>
</evidence>
<dbReference type="GO" id="GO:0000725">
    <property type="term" value="P:recombinational repair"/>
    <property type="evidence" value="ECO:0007669"/>
    <property type="project" value="TreeGrafter"/>
</dbReference>